<keyword evidence="3" id="KW-1185">Reference proteome</keyword>
<organism evidence="2 3">
    <name type="scientific">Carnegiea gigantea</name>
    <dbReference type="NCBI Taxonomy" id="171969"/>
    <lineage>
        <taxon>Eukaryota</taxon>
        <taxon>Viridiplantae</taxon>
        <taxon>Streptophyta</taxon>
        <taxon>Embryophyta</taxon>
        <taxon>Tracheophyta</taxon>
        <taxon>Spermatophyta</taxon>
        <taxon>Magnoliopsida</taxon>
        <taxon>eudicotyledons</taxon>
        <taxon>Gunneridae</taxon>
        <taxon>Pentapetalae</taxon>
        <taxon>Caryophyllales</taxon>
        <taxon>Cactineae</taxon>
        <taxon>Cactaceae</taxon>
        <taxon>Cactoideae</taxon>
        <taxon>Echinocereeae</taxon>
        <taxon>Carnegiea</taxon>
    </lineage>
</organism>
<evidence type="ECO:0000313" key="2">
    <source>
        <dbReference type="EMBL" id="KAJ8422153.1"/>
    </source>
</evidence>
<name>A0A9Q1GP79_9CARY</name>
<proteinExistence type="predicted"/>
<accession>A0A9Q1GP79</accession>
<evidence type="ECO:0000313" key="3">
    <source>
        <dbReference type="Proteomes" id="UP001153076"/>
    </source>
</evidence>
<protein>
    <submittedName>
        <fullName evidence="2">Uncharacterized protein</fullName>
    </submittedName>
</protein>
<dbReference type="Proteomes" id="UP001153076">
    <property type="component" value="Unassembled WGS sequence"/>
</dbReference>
<evidence type="ECO:0000256" key="1">
    <source>
        <dbReference type="SAM" id="MobiDB-lite"/>
    </source>
</evidence>
<gene>
    <name evidence="2" type="ORF">Cgig2_012312</name>
</gene>
<sequence>MNALRPRKIAFNNGKAPPEERPCKEGSSTEIIATIATGCAEVISHDSLKNLKHLGKDISPLVHPILGFGSQTVTLVGVINFPLLVTDKTKSRNTEVDFLVVQVPTIYNGMQAGRSCIKLRLSGDQTGPKSVRLGPDYREPGPTHNGTNLDRVSKA</sequence>
<comment type="caution">
    <text evidence="2">The sequence shown here is derived from an EMBL/GenBank/DDBJ whole genome shotgun (WGS) entry which is preliminary data.</text>
</comment>
<feature type="region of interest" description="Disordered" evidence="1">
    <location>
        <begin position="1"/>
        <end position="24"/>
    </location>
</feature>
<feature type="compositionally biased region" description="Polar residues" evidence="1">
    <location>
        <begin position="144"/>
        <end position="155"/>
    </location>
</feature>
<dbReference type="AlphaFoldDB" id="A0A9Q1GP79"/>
<reference evidence="2" key="1">
    <citation type="submission" date="2022-04" db="EMBL/GenBank/DDBJ databases">
        <title>Carnegiea gigantea Genome sequencing and assembly v2.</title>
        <authorList>
            <person name="Copetti D."/>
            <person name="Sanderson M.J."/>
            <person name="Burquez A."/>
            <person name="Wojciechowski M.F."/>
        </authorList>
    </citation>
    <scope>NUCLEOTIDE SEQUENCE</scope>
    <source>
        <strain evidence="2">SGP5-SGP5p</strain>
        <tissue evidence="2">Aerial part</tissue>
    </source>
</reference>
<feature type="region of interest" description="Disordered" evidence="1">
    <location>
        <begin position="127"/>
        <end position="155"/>
    </location>
</feature>
<dbReference type="EMBL" id="JAKOGI010002369">
    <property type="protein sequence ID" value="KAJ8422153.1"/>
    <property type="molecule type" value="Genomic_DNA"/>
</dbReference>